<dbReference type="EMBL" id="QBMP01000288">
    <property type="protein sequence ID" value="PZO47020.1"/>
    <property type="molecule type" value="Genomic_DNA"/>
</dbReference>
<dbReference type="Proteomes" id="UP000249794">
    <property type="component" value="Unassembled WGS sequence"/>
</dbReference>
<evidence type="ECO:0000313" key="2">
    <source>
        <dbReference type="Proteomes" id="UP000249794"/>
    </source>
</evidence>
<protein>
    <recommendedName>
        <fullName evidence="3">Tetratricopeptide repeat-containing protein</fullName>
    </recommendedName>
</protein>
<comment type="caution">
    <text evidence="1">The sequence shown here is derived from an EMBL/GenBank/DDBJ whole genome shotgun (WGS) entry which is preliminary data.</text>
</comment>
<reference evidence="1 2" key="2">
    <citation type="submission" date="2018-06" db="EMBL/GenBank/DDBJ databases">
        <title>Metagenomic assembly of (sub)arctic Cyanobacteria and their associated microbiome from non-axenic cultures.</title>
        <authorList>
            <person name="Baurain D."/>
        </authorList>
    </citation>
    <scope>NUCLEOTIDE SEQUENCE [LARGE SCALE GENOMIC DNA]</scope>
    <source>
        <strain evidence="1">ULC027bin1</strain>
    </source>
</reference>
<dbReference type="InterPro" id="IPR011990">
    <property type="entry name" value="TPR-like_helical_dom_sf"/>
</dbReference>
<evidence type="ECO:0008006" key="3">
    <source>
        <dbReference type="Google" id="ProtNLM"/>
    </source>
</evidence>
<dbReference type="AlphaFoldDB" id="A0A2W4WR60"/>
<proteinExistence type="predicted"/>
<dbReference type="Gene3D" id="1.25.40.10">
    <property type="entry name" value="Tetratricopeptide repeat domain"/>
    <property type="match status" value="1"/>
</dbReference>
<organism evidence="1 2">
    <name type="scientific">Phormidesmis priestleyi</name>
    <dbReference type="NCBI Taxonomy" id="268141"/>
    <lineage>
        <taxon>Bacteria</taxon>
        <taxon>Bacillati</taxon>
        <taxon>Cyanobacteriota</taxon>
        <taxon>Cyanophyceae</taxon>
        <taxon>Leptolyngbyales</taxon>
        <taxon>Leptolyngbyaceae</taxon>
        <taxon>Phormidesmis</taxon>
    </lineage>
</organism>
<accession>A0A2W4WR60</accession>
<gene>
    <name evidence="1" type="ORF">DCF15_19565</name>
</gene>
<sequence>MIELLRVKRECGEVVIALFHQSLAIEEQIGNVQGKAITLWWLGGLAATKQNDPATAIIYLQQSLAILQQIRSPKAQAVQDLLNRITNE</sequence>
<reference evidence="2" key="1">
    <citation type="submission" date="2018-04" db="EMBL/GenBank/DDBJ databases">
        <authorList>
            <person name="Cornet L."/>
        </authorList>
    </citation>
    <scope>NUCLEOTIDE SEQUENCE [LARGE SCALE GENOMIC DNA]</scope>
</reference>
<evidence type="ECO:0000313" key="1">
    <source>
        <dbReference type="EMBL" id="PZO47020.1"/>
    </source>
</evidence>
<name>A0A2W4WR60_9CYAN</name>